<dbReference type="InterPro" id="IPR042257">
    <property type="entry name" value="DGOK_C"/>
</dbReference>
<protein>
    <recommendedName>
        <fullName evidence="3">2-dehydro-3-deoxygalactonokinase</fullName>
    </recommendedName>
</protein>
<evidence type="ECO:0008006" key="3">
    <source>
        <dbReference type="Google" id="ProtNLM"/>
    </source>
</evidence>
<evidence type="ECO:0000313" key="1">
    <source>
        <dbReference type="EMBL" id="APX89411.1"/>
    </source>
</evidence>
<proteinExistence type="predicted"/>
<dbReference type="GO" id="GO:0034194">
    <property type="term" value="P:D-galactonate catabolic process"/>
    <property type="evidence" value="ECO:0007669"/>
    <property type="project" value="InterPro"/>
</dbReference>
<dbReference type="EMBL" id="CP019124">
    <property type="protein sequence ID" value="APX89411.1"/>
    <property type="molecule type" value="Genomic_DNA"/>
</dbReference>
<dbReference type="Proteomes" id="UP000187266">
    <property type="component" value="Chromosome"/>
</dbReference>
<dbReference type="AlphaFoldDB" id="A0A1U7DHH5"/>
<reference evidence="1 2" key="1">
    <citation type="submission" date="2017-01" db="EMBL/GenBank/DDBJ databases">
        <title>Genomic analysis of Xuhuaishuia manganoxidans DY6-4.</title>
        <authorList>
            <person name="Wang X."/>
        </authorList>
    </citation>
    <scope>NUCLEOTIDE SEQUENCE [LARGE SCALE GENOMIC DNA]</scope>
    <source>
        <strain evidence="1 2">DY6-4</strain>
    </source>
</reference>
<dbReference type="GO" id="GO:0008671">
    <property type="term" value="F:2-dehydro-3-deoxygalactonokinase activity"/>
    <property type="evidence" value="ECO:0007669"/>
    <property type="project" value="InterPro"/>
</dbReference>
<gene>
    <name evidence="1" type="ORF">BV394_06540</name>
</gene>
<organism evidence="1 2">
    <name type="scientific">Brevirhabdus pacifica</name>
    <dbReference type="NCBI Taxonomy" id="1267768"/>
    <lineage>
        <taxon>Bacteria</taxon>
        <taxon>Pseudomonadati</taxon>
        <taxon>Pseudomonadota</taxon>
        <taxon>Alphaproteobacteria</taxon>
        <taxon>Rhodobacterales</taxon>
        <taxon>Paracoccaceae</taxon>
        <taxon>Brevirhabdus</taxon>
    </lineage>
</organism>
<sequence>MNGAAGGNGATPWLGALIEDGRIEMHGFDPAGRALTCLSAQAGESPADQLAAMAAQLDPRAEVLLLAGWTGGTALPARPVPCTPLAEGEATAVAPRGYAGPRLVALPPIGQASPPDLMGAAAIRVAGALVMEPEFDGVICVVGARSFWVHVSAGEIVSFQGFLAGALLDRLAPPDPLANKDHALLTTEGAAQAFDTALAETRSRPERLAAALHRATLKGTIPPQDDQPDSRRATIAGALIGAELTAARPYWLGQRVLLLADAPLAEVYKRALDAQGAEAGSMSAQQAAALGLAAARASL</sequence>
<accession>A0A1U7DHH5</accession>
<dbReference type="Gene3D" id="3.30.420.310">
    <property type="entry name" value="2-keto-3-deoxy-galactonokinase, C-terminal domain"/>
    <property type="match status" value="1"/>
</dbReference>
<dbReference type="InterPro" id="IPR007729">
    <property type="entry name" value="DGOK"/>
</dbReference>
<name>A0A1U7DHH5_9RHOB</name>
<evidence type="ECO:0000313" key="2">
    <source>
        <dbReference type="Proteomes" id="UP000187266"/>
    </source>
</evidence>
<dbReference type="Pfam" id="PF05035">
    <property type="entry name" value="DGOK"/>
    <property type="match status" value="1"/>
</dbReference>
<dbReference type="STRING" id="1267768.BV394_06540"/>
<keyword evidence="2" id="KW-1185">Reference proteome</keyword>